<protein>
    <submittedName>
        <fullName evidence="1">Unannotated protein</fullName>
    </submittedName>
</protein>
<proteinExistence type="predicted"/>
<gene>
    <name evidence="1" type="ORF">UFOPK4113_00717</name>
</gene>
<evidence type="ECO:0000313" key="1">
    <source>
        <dbReference type="EMBL" id="CAB5019123.1"/>
    </source>
</evidence>
<reference evidence="1" key="1">
    <citation type="submission" date="2020-05" db="EMBL/GenBank/DDBJ databases">
        <authorList>
            <person name="Chiriac C."/>
            <person name="Salcher M."/>
            <person name="Ghai R."/>
            <person name="Kavagutti S V."/>
        </authorList>
    </citation>
    <scope>NUCLEOTIDE SEQUENCE</scope>
</reference>
<accession>A0A6J7QTM7</accession>
<organism evidence="1">
    <name type="scientific">freshwater metagenome</name>
    <dbReference type="NCBI Taxonomy" id="449393"/>
    <lineage>
        <taxon>unclassified sequences</taxon>
        <taxon>metagenomes</taxon>
        <taxon>ecological metagenomes</taxon>
    </lineage>
</organism>
<sequence length="116" mass="12314">MVSNLSFEAAKLKTLRFPVAPLSLKFWSSSKVNFGAAKEPSIHEDKGTTISRSALNETALTSLGYKFRILKKTIGDSFAAILKTSVGLIFGLGEYATCHLTAANLSAAPASVDFAS</sequence>
<dbReference type="AlphaFoldDB" id="A0A6J7QTM7"/>
<name>A0A6J7QTM7_9ZZZZ</name>
<dbReference type="EMBL" id="CAFBPL010000091">
    <property type="protein sequence ID" value="CAB5019123.1"/>
    <property type="molecule type" value="Genomic_DNA"/>
</dbReference>